<keyword evidence="3" id="KW-0805">Transcription regulation</keyword>
<feature type="region of interest" description="Disordered" evidence="7">
    <location>
        <begin position="1"/>
        <end position="48"/>
    </location>
</feature>
<feature type="domain" description="BHLH" evidence="8">
    <location>
        <begin position="231"/>
        <end position="282"/>
    </location>
</feature>
<dbReference type="Pfam" id="PF00010">
    <property type="entry name" value="HLH"/>
    <property type="match status" value="1"/>
</dbReference>
<evidence type="ECO:0000256" key="1">
    <source>
        <dbReference type="ARBA" id="ARBA00022473"/>
    </source>
</evidence>
<organism evidence="9 10">
    <name type="scientific">Dissostichus mawsoni</name>
    <name type="common">Antarctic cod</name>
    <dbReference type="NCBI Taxonomy" id="36200"/>
    <lineage>
        <taxon>Eukaryota</taxon>
        <taxon>Metazoa</taxon>
        <taxon>Chordata</taxon>
        <taxon>Craniata</taxon>
        <taxon>Vertebrata</taxon>
        <taxon>Euteleostomi</taxon>
        <taxon>Actinopterygii</taxon>
        <taxon>Neopterygii</taxon>
        <taxon>Teleostei</taxon>
        <taxon>Neoteleostei</taxon>
        <taxon>Acanthomorphata</taxon>
        <taxon>Eupercaria</taxon>
        <taxon>Perciformes</taxon>
        <taxon>Notothenioidei</taxon>
        <taxon>Nototheniidae</taxon>
        <taxon>Dissostichus</taxon>
    </lineage>
</organism>
<accession>A0A7J5Z2I5</accession>
<dbReference type="Gene3D" id="4.10.280.10">
    <property type="entry name" value="Helix-loop-helix DNA-binding domain"/>
    <property type="match status" value="1"/>
</dbReference>
<evidence type="ECO:0000256" key="3">
    <source>
        <dbReference type="ARBA" id="ARBA00023015"/>
    </source>
</evidence>
<dbReference type="GO" id="GO:0000977">
    <property type="term" value="F:RNA polymerase II transcription regulatory region sequence-specific DNA binding"/>
    <property type="evidence" value="ECO:0007669"/>
    <property type="project" value="TreeGrafter"/>
</dbReference>
<keyword evidence="6" id="KW-0539">Nucleus</keyword>
<keyword evidence="2" id="KW-0221">Differentiation</keyword>
<evidence type="ECO:0000259" key="8">
    <source>
        <dbReference type="PROSITE" id="PS50888"/>
    </source>
</evidence>
<dbReference type="InterPro" id="IPR050283">
    <property type="entry name" value="E-box_TF_Regulators"/>
</dbReference>
<dbReference type="InterPro" id="IPR036638">
    <property type="entry name" value="HLH_DNA-bd_sf"/>
</dbReference>
<feature type="region of interest" description="Disordered" evidence="7">
    <location>
        <begin position="148"/>
        <end position="208"/>
    </location>
</feature>
<keyword evidence="5" id="KW-0804">Transcription</keyword>
<feature type="compositionally biased region" description="Pro residues" evidence="7">
    <location>
        <begin position="27"/>
        <end position="38"/>
    </location>
</feature>
<feature type="compositionally biased region" description="Basic residues" evidence="7">
    <location>
        <begin position="169"/>
        <end position="182"/>
    </location>
</feature>
<evidence type="ECO:0000256" key="5">
    <source>
        <dbReference type="ARBA" id="ARBA00023163"/>
    </source>
</evidence>
<sequence length="325" mass="36002">MASPPTPTPHSTMSHHQPSPTYHAPSPLQPPTPTPLLPNPSKWIPHRKGFSRGEMGPRCLPLCHQRLLGRDGAVDGWLWGGGGCVVQCANINNGSHEGEETPGVKLSTSPQRYDLLVYDGLREASQLLVFAVEAERLFVEGTMREEVSCTNSPEGGLGASEEELERGSKKNHQGGNRKRTPFPKKDSMGQTEESSTGSPTSLLPSGPKKWCRLAPTPLGRRLDLPFEDLHTQRVIANVRERQRTQSLNDAFSSLRKIIPTLPSDKLSKIQILKLASRYIDFLYQVLQSDEMDAKLASCNYLAHERLSYAFSVWRMEGAWAMSASH</sequence>
<feature type="compositionally biased region" description="Low complexity" evidence="7">
    <location>
        <begin position="9"/>
        <end position="21"/>
    </location>
</feature>
<dbReference type="PROSITE" id="PS50888">
    <property type="entry name" value="BHLH"/>
    <property type="match status" value="1"/>
</dbReference>
<dbReference type="AlphaFoldDB" id="A0A7J5Z2I5"/>
<dbReference type="SMART" id="SM00353">
    <property type="entry name" value="HLH"/>
    <property type="match status" value="1"/>
</dbReference>
<dbReference type="Proteomes" id="UP000518266">
    <property type="component" value="Unassembled WGS sequence"/>
</dbReference>
<evidence type="ECO:0000256" key="2">
    <source>
        <dbReference type="ARBA" id="ARBA00022782"/>
    </source>
</evidence>
<reference evidence="9 10" key="1">
    <citation type="submission" date="2020-03" db="EMBL/GenBank/DDBJ databases">
        <title>Dissostichus mawsoni Genome sequencing and assembly.</title>
        <authorList>
            <person name="Park H."/>
        </authorList>
    </citation>
    <scope>NUCLEOTIDE SEQUENCE [LARGE SCALE GENOMIC DNA]</scope>
    <source>
        <strain evidence="9">DM0001</strain>
        <tissue evidence="9">Muscle</tissue>
    </source>
</reference>
<dbReference type="CDD" id="cd11412">
    <property type="entry name" value="bHLH_TS_TWIST1"/>
    <property type="match status" value="1"/>
</dbReference>
<dbReference type="FunFam" id="4.10.280.10:FF:000030">
    <property type="entry name" value="Twist transcription factor"/>
    <property type="match status" value="1"/>
</dbReference>
<keyword evidence="1" id="KW-0217">Developmental protein</keyword>
<protein>
    <recommendedName>
        <fullName evidence="8">BHLH domain-containing protein</fullName>
    </recommendedName>
</protein>
<dbReference type="InterPro" id="IPR011598">
    <property type="entry name" value="bHLH_dom"/>
</dbReference>
<evidence type="ECO:0000313" key="10">
    <source>
        <dbReference type="Proteomes" id="UP000518266"/>
    </source>
</evidence>
<dbReference type="InterPro" id="IPR047093">
    <property type="entry name" value="TWIST1_bHLH"/>
</dbReference>
<comment type="caution">
    <text evidence="9">The sequence shown here is derived from an EMBL/GenBank/DDBJ whole genome shotgun (WGS) entry which is preliminary data.</text>
</comment>
<evidence type="ECO:0000256" key="7">
    <source>
        <dbReference type="SAM" id="MobiDB-lite"/>
    </source>
</evidence>
<dbReference type="PANTHER" id="PTHR23349:SF66">
    <property type="entry name" value="TWIST HOMLOG 3"/>
    <property type="match status" value="1"/>
</dbReference>
<evidence type="ECO:0000256" key="4">
    <source>
        <dbReference type="ARBA" id="ARBA00023125"/>
    </source>
</evidence>
<dbReference type="GO" id="GO:0030154">
    <property type="term" value="P:cell differentiation"/>
    <property type="evidence" value="ECO:0007669"/>
    <property type="project" value="UniProtKB-KW"/>
</dbReference>
<dbReference type="SUPFAM" id="SSF47459">
    <property type="entry name" value="HLH, helix-loop-helix DNA-binding domain"/>
    <property type="match status" value="1"/>
</dbReference>
<evidence type="ECO:0000313" key="9">
    <source>
        <dbReference type="EMBL" id="KAF3856045.1"/>
    </source>
</evidence>
<keyword evidence="4" id="KW-0238">DNA-binding</keyword>
<dbReference type="EMBL" id="JAAKFY010000006">
    <property type="protein sequence ID" value="KAF3856045.1"/>
    <property type="molecule type" value="Genomic_DNA"/>
</dbReference>
<evidence type="ECO:0000256" key="6">
    <source>
        <dbReference type="ARBA" id="ARBA00023242"/>
    </source>
</evidence>
<dbReference type="OrthoDB" id="8583783at2759"/>
<name>A0A7J5Z2I5_DISMA</name>
<dbReference type="PANTHER" id="PTHR23349">
    <property type="entry name" value="BASIC HELIX-LOOP-HELIX TRANSCRIPTION FACTOR, TWIST"/>
    <property type="match status" value="1"/>
</dbReference>
<proteinExistence type="predicted"/>
<dbReference type="GO" id="GO:0046983">
    <property type="term" value="F:protein dimerization activity"/>
    <property type="evidence" value="ECO:0007669"/>
    <property type="project" value="InterPro"/>
</dbReference>
<dbReference type="GO" id="GO:0000981">
    <property type="term" value="F:DNA-binding transcription factor activity, RNA polymerase II-specific"/>
    <property type="evidence" value="ECO:0007669"/>
    <property type="project" value="InterPro"/>
</dbReference>
<feature type="compositionally biased region" description="Low complexity" evidence="7">
    <location>
        <begin position="191"/>
        <end position="207"/>
    </location>
</feature>
<gene>
    <name evidence="9" type="ORF">F7725_016768</name>
</gene>
<keyword evidence="10" id="KW-1185">Reference proteome</keyword>